<evidence type="ECO:0000313" key="5">
    <source>
        <dbReference type="EMBL" id="NIR76391.1"/>
    </source>
</evidence>
<dbReference type="InterPro" id="IPR023187">
    <property type="entry name" value="Tscrpt_reg_MarR-type_CS"/>
</dbReference>
<dbReference type="GO" id="GO:0006950">
    <property type="term" value="P:response to stress"/>
    <property type="evidence" value="ECO:0007669"/>
    <property type="project" value="TreeGrafter"/>
</dbReference>
<accession>A0AAE4ZCY9</accession>
<keyword evidence="2" id="KW-0238">DNA-binding</keyword>
<comment type="caution">
    <text evidence="5">The sequence shown here is derived from an EMBL/GenBank/DDBJ whole genome shotgun (WGS) entry which is preliminary data.</text>
</comment>
<reference evidence="5 6" key="1">
    <citation type="submission" date="2020-01" db="EMBL/GenBank/DDBJ databases">
        <title>Genomes assembled from Gulf of Kutch pelagic sediment metagenomes.</title>
        <authorList>
            <person name="Chandrashekar M."/>
            <person name="Mahajan M.S."/>
            <person name="Dave K.J."/>
            <person name="Vatsa P."/>
            <person name="Nathani N.M."/>
        </authorList>
    </citation>
    <scope>NUCLEOTIDE SEQUENCE [LARGE SCALE GENOMIC DNA]</scope>
    <source>
        <strain evidence="5">KS3-K002</strain>
    </source>
</reference>
<dbReference type="PRINTS" id="PR00598">
    <property type="entry name" value="HTHMARR"/>
</dbReference>
<keyword evidence="3" id="KW-0804">Transcription</keyword>
<dbReference type="InterPro" id="IPR036388">
    <property type="entry name" value="WH-like_DNA-bd_sf"/>
</dbReference>
<dbReference type="InterPro" id="IPR000835">
    <property type="entry name" value="HTH_MarR-typ"/>
</dbReference>
<organism evidence="5 6">
    <name type="scientific">Candidatus Kutchimonas denitrificans</name>
    <dbReference type="NCBI Taxonomy" id="3056748"/>
    <lineage>
        <taxon>Bacteria</taxon>
        <taxon>Pseudomonadati</taxon>
        <taxon>Gemmatimonadota</taxon>
        <taxon>Gemmatimonadia</taxon>
        <taxon>Candidatus Palauibacterales</taxon>
        <taxon>Candidatus Palauibacteraceae</taxon>
        <taxon>Candidatus Kutchimonas</taxon>
    </lineage>
</organism>
<keyword evidence="1" id="KW-0805">Transcription regulation</keyword>
<evidence type="ECO:0000256" key="3">
    <source>
        <dbReference type="ARBA" id="ARBA00023163"/>
    </source>
</evidence>
<dbReference type="InterPro" id="IPR036390">
    <property type="entry name" value="WH_DNA-bd_sf"/>
</dbReference>
<evidence type="ECO:0000256" key="1">
    <source>
        <dbReference type="ARBA" id="ARBA00023015"/>
    </source>
</evidence>
<dbReference type="AlphaFoldDB" id="A0AAE4ZCY9"/>
<dbReference type="InterPro" id="IPR039422">
    <property type="entry name" value="MarR/SlyA-like"/>
</dbReference>
<dbReference type="SUPFAM" id="SSF46785">
    <property type="entry name" value="Winged helix' DNA-binding domain"/>
    <property type="match status" value="1"/>
</dbReference>
<dbReference type="PANTHER" id="PTHR33164">
    <property type="entry name" value="TRANSCRIPTIONAL REGULATOR, MARR FAMILY"/>
    <property type="match status" value="1"/>
</dbReference>
<name>A0AAE4ZCY9_9BACT</name>
<evidence type="ECO:0000259" key="4">
    <source>
        <dbReference type="PROSITE" id="PS50995"/>
    </source>
</evidence>
<proteinExistence type="predicted"/>
<evidence type="ECO:0000313" key="6">
    <source>
        <dbReference type="Proteomes" id="UP000702544"/>
    </source>
</evidence>
<dbReference type="SMART" id="SM00347">
    <property type="entry name" value="HTH_MARR"/>
    <property type="match status" value="1"/>
</dbReference>
<dbReference type="EMBL" id="JAACAK010000125">
    <property type="protein sequence ID" value="NIR76391.1"/>
    <property type="molecule type" value="Genomic_DNA"/>
</dbReference>
<gene>
    <name evidence="5" type="ORF">GWO12_14970</name>
</gene>
<dbReference type="Pfam" id="PF12802">
    <property type="entry name" value="MarR_2"/>
    <property type="match status" value="1"/>
</dbReference>
<evidence type="ECO:0000256" key="2">
    <source>
        <dbReference type="ARBA" id="ARBA00023125"/>
    </source>
</evidence>
<dbReference type="GO" id="GO:0003677">
    <property type="term" value="F:DNA binding"/>
    <property type="evidence" value="ECO:0007669"/>
    <property type="project" value="UniProtKB-KW"/>
</dbReference>
<protein>
    <submittedName>
        <fullName evidence="5">MarR family transcriptional regulator</fullName>
    </submittedName>
</protein>
<sequence length="196" mass="21864">MTASVRARLIQDLLGSAHIFSTAVNDLMEKRLHAVTGEQLTFSQLKLLKLVARAEAYNISEVAAFLGVSNAAASKGVDRLVRRGLLTRHEAEGDRRAVQLGLTAEGEHLLGEYERVLEEALEEVFGAFTEDGLQQTAEQLDRLSVRLVGEDADAEERCFRCSIFFREKCLLRAQEGRTCHFHLQRHRKSRDSSGPG</sequence>
<dbReference type="Proteomes" id="UP000702544">
    <property type="component" value="Unassembled WGS sequence"/>
</dbReference>
<dbReference type="PROSITE" id="PS01117">
    <property type="entry name" value="HTH_MARR_1"/>
    <property type="match status" value="1"/>
</dbReference>
<dbReference type="Gene3D" id="1.10.10.10">
    <property type="entry name" value="Winged helix-like DNA-binding domain superfamily/Winged helix DNA-binding domain"/>
    <property type="match status" value="1"/>
</dbReference>
<feature type="domain" description="HTH marR-type" evidence="4">
    <location>
        <begin position="6"/>
        <end position="149"/>
    </location>
</feature>
<dbReference type="GO" id="GO:0003700">
    <property type="term" value="F:DNA-binding transcription factor activity"/>
    <property type="evidence" value="ECO:0007669"/>
    <property type="project" value="InterPro"/>
</dbReference>
<dbReference type="PANTHER" id="PTHR33164:SF89">
    <property type="entry name" value="MARR FAMILY REGULATORY PROTEIN"/>
    <property type="match status" value="1"/>
</dbReference>
<dbReference type="PROSITE" id="PS50995">
    <property type="entry name" value="HTH_MARR_2"/>
    <property type="match status" value="1"/>
</dbReference>